<accession>A0A238UXT4</accession>
<protein>
    <submittedName>
        <fullName evidence="4">Mce-associated membrane protein</fullName>
    </submittedName>
</protein>
<dbReference type="PANTHER" id="PTHR37042">
    <property type="entry name" value="OUTER MEMBRANE PROTEIN RV1973"/>
    <property type="match status" value="1"/>
</dbReference>
<evidence type="ECO:0000256" key="3">
    <source>
        <dbReference type="SAM" id="MobiDB-lite"/>
    </source>
</evidence>
<sequence length="197" mass="20942">MSITEERPARRDPAPRKKKATARRTLASGLRRAAGLGWPAALALVLCLSALAVDGWAGRRNERSPAANRALVDKARTGAAVADVSAKVARIFTFTYTDPAATERAANDVLTGRAVGDYRRLFGLVKQNAPVMKLALTTKVAKAGLIRLSRDGTAVLLVLLDQQATRGGRATGPPVAAQLIVTARDDHGWRISDLRAA</sequence>
<organism evidence="4 5">
    <name type="scientific">Actinomadura mexicana</name>
    <dbReference type="NCBI Taxonomy" id="134959"/>
    <lineage>
        <taxon>Bacteria</taxon>
        <taxon>Bacillati</taxon>
        <taxon>Actinomycetota</taxon>
        <taxon>Actinomycetes</taxon>
        <taxon>Streptosporangiales</taxon>
        <taxon>Thermomonosporaceae</taxon>
        <taxon>Actinomadura</taxon>
    </lineage>
</organism>
<feature type="compositionally biased region" description="Basic and acidic residues" evidence="3">
    <location>
        <begin position="1"/>
        <end position="15"/>
    </location>
</feature>
<dbReference type="EMBL" id="FZNP01000001">
    <property type="protein sequence ID" value="SNR26970.1"/>
    <property type="molecule type" value="Genomic_DNA"/>
</dbReference>
<gene>
    <name evidence="4" type="ORF">SAMN06265355_101600</name>
</gene>
<evidence type="ECO:0000256" key="2">
    <source>
        <dbReference type="ARBA" id="ARBA00023136"/>
    </source>
</evidence>
<comment type="subcellular location">
    <subcellularLocation>
        <location evidence="1">Membrane</location>
    </subcellularLocation>
</comment>
<evidence type="ECO:0000313" key="5">
    <source>
        <dbReference type="Proteomes" id="UP000198420"/>
    </source>
</evidence>
<name>A0A238UXT4_9ACTN</name>
<proteinExistence type="predicted"/>
<reference evidence="5" key="1">
    <citation type="submission" date="2017-06" db="EMBL/GenBank/DDBJ databases">
        <authorList>
            <person name="Varghese N."/>
            <person name="Submissions S."/>
        </authorList>
    </citation>
    <scope>NUCLEOTIDE SEQUENCE [LARGE SCALE GENOMIC DNA]</scope>
    <source>
        <strain evidence="5">DSM 44485</strain>
    </source>
</reference>
<keyword evidence="2" id="KW-0472">Membrane</keyword>
<dbReference type="RefSeq" id="WP_089309972.1">
    <property type="nucleotide sequence ID" value="NZ_FZNP01000001.1"/>
</dbReference>
<feature type="region of interest" description="Disordered" evidence="3">
    <location>
        <begin position="1"/>
        <end position="23"/>
    </location>
</feature>
<dbReference type="AlphaFoldDB" id="A0A238UXT4"/>
<dbReference type="PANTHER" id="PTHR37042:SF4">
    <property type="entry name" value="OUTER MEMBRANE PROTEIN RV1973"/>
    <property type="match status" value="1"/>
</dbReference>
<dbReference type="GO" id="GO:0016020">
    <property type="term" value="C:membrane"/>
    <property type="evidence" value="ECO:0007669"/>
    <property type="project" value="UniProtKB-SubCell"/>
</dbReference>
<dbReference type="OrthoDB" id="4210236at2"/>
<dbReference type="Proteomes" id="UP000198420">
    <property type="component" value="Unassembled WGS sequence"/>
</dbReference>
<keyword evidence="5" id="KW-1185">Reference proteome</keyword>
<evidence type="ECO:0000256" key="1">
    <source>
        <dbReference type="ARBA" id="ARBA00004370"/>
    </source>
</evidence>
<evidence type="ECO:0000313" key="4">
    <source>
        <dbReference type="EMBL" id="SNR26970.1"/>
    </source>
</evidence>